<evidence type="ECO:0000313" key="2">
    <source>
        <dbReference type="WBParaSite" id="SMUV_0000609401-mRNA-1"/>
    </source>
</evidence>
<evidence type="ECO:0000313" key="1">
    <source>
        <dbReference type="Proteomes" id="UP000046393"/>
    </source>
</evidence>
<dbReference type="WBParaSite" id="SMUV_0000609401-mRNA-1">
    <property type="protein sequence ID" value="SMUV_0000609401-mRNA-1"/>
    <property type="gene ID" value="SMUV_0000609401"/>
</dbReference>
<reference evidence="2" key="1">
    <citation type="submission" date="2017-02" db="UniProtKB">
        <authorList>
            <consortium name="WormBaseParasite"/>
        </authorList>
    </citation>
    <scope>IDENTIFICATION</scope>
</reference>
<proteinExistence type="predicted"/>
<accession>A0A0N5ANB2</accession>
<organism evidence="1 2">
    <name type="scientific">Syphacia muris</name>
    <dbReference type="NCBI Taxonomy" id="451379"/>
    <lineage>
        <taxon>Eukaryota</taxon>
        <taxon>Metazoa</taxon>
        <taxon>Ecdysozoa</taxon>
        <taxon>Nematoda</taxon>
        <taxon>Chromadorea</taxon>
        <taxon>Rhabditida</taxon>
        <taxon>Spirurina</taxon>
        <taxon>Oxyuridomorpha</taxon>
        <taxon>Oxyuroidea</taxon>
        <taxon>Oxyuridae</taxon>
        <taxon>Syphacia</taxon>
    </lineage>
</organism>
<keyword evidence="1" id="KW-1185">Reference proteome</keyword>
<protein>
    <submittedName>
        <fullName evidence="2">Uncharacterized protein</fullName>
    </submittedName>
</protein>
<sequence length="124" mass="14219">MLNFMSGILQFNLNKSYCTDVAQKSQIYAQFRTTIVEGQRNFNRVNFHNKKVFGKKEELPGERNITTRNSFSDENAVTVNNMGPENLFGDVVFDSDDIGKTCEKYVGEKSRYAMELHVISLIVH</sequence>
<dbReference type="Proteomes" id="UP000046393">
    <property type="component" value="Unplaced"/>
</dbReference>
<name>A0A0N5ANB2_9BILA</name>
<dbReference type="AlphaFoldDB" id="A0A0N5ANB2"/>